<feature type="compositionally biased region" description="Gly residues" evidence="2">
    <location>
        <begin position="133"/>
        <end position="142"/>
    </location>
</feature>
<dbReference type="SUPFAM" id="SSF56801">
    <property type="entry name" value="Acetyl-CoA synthetase-like"/>
    <property type="match status" value="1"/>
</dbReference>
<dbReference type="EMBL" id="CADCTG010000121">
    <property type="protein sequence ID" value="CAA9234164.1"/>
    <property type="molecule type" value="Genomic_DNA"/>
</dbReference>
<dbReference type="PANTHER" id="PTHR43352:SF1">
    <property type="entry name" value="ANTHRANILATE--COA LIGASE"/>
    <property type="match status" value="1"/>
</dbReference>
<dbReference type="AlphaFoldDB" id="A0A6J4HVL7"/>
<dbReference type="EC" id="2.3.1.40" evidence="4"/>
<evidence type="ECO:0000256" key="2">
    <source>
        <dbReference type="SAM" id="MobiDB-lite"/>
    </source>
</evidence>
<dbReference type="Gene3D" id="3.40.50.12780">
    <property type="entry name" value="N-terminal domain of ligase-like"/>
    <property type="match status" value="1"/>
</dbReference>
<feature type="region of interest" description="Disordered" evidence="2">
    <location>
        <begin position="95"/>
        <end position="153"/>
    </location>
</feature>
<name>A0A6J4HVL7_9PROT</name>
<keyword evidence="1 4" id="KW-0436">Ligase</keyword>
<accession>A0A6J4HVL7</accession>
<protein>
    <submittedName>
        <fullName evidence="4">Lysophospholipid transporter LplT / 2-acylglycerophosphoethanolamine acyltransferase / Acyl-[acyl-carrier-protein] synthetase</fullName>
        <ecNumber evidence="4">2.3.1.40</ecNumber>
        <ecNumber evidence="4">6.2.1.20</ecNumber>
    </submittedName>
</protein>
<sequence>MVPGLIYGSNATILFGTDTFLAGYARTAHAYDLRSVRYVLAGAEPVKPSTRETWLEKFGLRVLEGYGVTETAPILALNTPMANRFGTIGRLMPGIEARLGPRPSPRRRRTDGARGPRRAAARLRQNRLRRGASHGGGGGCGSGTRRLTGGARPAHRKLEANRCVYYVCCEPSSGRLPLEKAPVPSIRSALAAATIAAGITIPAAGPASAHGSVGVFIGAGPPVYYAPPPPPPPVYFVPPPRFYYPPPPPVYYAPPPPPRFYYAPPPAYRYRPY</sequence>
<gene>
    <name evidence="4" type="ORF">AVDCRST_MAG08-1281</name>
</gene>
<dbReference type="InterPro" id="IPR000873">
    <property type="entry name" value="AMP-dep_synth/lig_dom"/>
</dbReference>
<evidence type="ECO:0000259" key="3">
    <source>
        <dbReference type="Pfam" id="PF00501"/>
    </source>
</evidence>
<feature type="compositionally biased region" description="Basic residues" evidence="2">
    <location>
        <begin position="104"/>
        <end position="132"/>
    </location>
</feature>
<evidence type="ECO:0000256" key="1">
    <source>
        <dbReference type="ARBA" id="ARBA00022598"/>
    </source>
</evidence>
<organism evidence="4">
    <name type="scientific">uncultured Acetobacteraceae bacterium</name>
    <dbReference type="NCBI Taxonomy" id="169975"/>
    <lineage>
        <taxon>Bacteria</taxon>
        <taxon>Pseudomonadati</taxon>
        <taxon>Pseudomonadota</taxon>
        <taxon>Alphaproteobacteria</taxon>
        <taxon>Acetobacterales</taxon>
        <taxon>Acetobacteraceae</taxon>
        <taxon>environmental samples</taxon>
    </lineage>
</organism>
<keyword evidence="4" id="KW-0808">Transferase</keyword>
<dbReference type="EC" id="6.2.1.20" evidence="4"/>
<keyword evidence="4" id="KW-0012">Acyltransferase</keyword>
<evidence type="ECO:0000313" key="4">
    <source>
        <dbReference type="EMBL" id="CAA9234164.1"/>
    </source>
</evidence>
<reference evidence="4" key="1">
    <citation type="submission" date="2020-02" db="EMBL/GenBank/DDBJ databases">
        <authorList>
            <person name="Meier V. D."/>
        </authorList>
    </citation>
    <scope>NUCLEOTIDE SEQUENCE</scope>
    <source>
        <strain evidence="4">AVDCRST_MAG08</strain>
    </source>
</reference>
<dbReference type="InterPro" id="IPR042099">
    <property type="entry name" value="ANL_N_sf"/>
</dbReference>
<dbReference type="GO" id="GO:0044550">
    <property type="term" value="P:secondary metabolite biosynthetic process"/>
    <property type="evidence" value="ECO:0007669"/>
    <property type="project" value="TreeGrafter"/>
</dbReference>
<dbReference type="GO" id="GO:0008922">
    <property type="term" value="F:long-chain fatty acid [acyl-carrier-protein] ligase activity"/>
    <property type="evidence" value="ECO:0007669"/>
    <property type="project" value="UniProtKB-EC"/>
</dbReference>
<dbReference type="PANTHER" id="PTHR43352">
    <property type="entry name" value="ACETYL-COA SYNTHETASE"/>
    <property type="match status" value="1"/>
</dbReference>
<dbReference type="GO" id="GO:0008779">
    <property type="term" value="F:acyl-[acyl-carrier-protein]-phospholipid O-acyltransferase activity"/>
    <property type="evidence" value="ECO:0007669"/>
    <property type="project" value="UniProtKB-EC"/>
</dbReference>
<feature type="domain" description="AMP-dependent synthetase/ligase" evidence="3">
    <location>
        <begin position="9"/>
        <end position="99"/>
    </location>
</feature>
<proteinExistence type="predicted"/>
<dbReference type="Pfam" id="PF00501">
    <property type="entry name" value="AMP-binding"/>
    <property type="match status" value="1"/>
</dbReference>